<evidence type="ECO:0000313" key="7">
    <source>
        <dbReference type="Proteomes" id="UP000030408"/>
    </source>
</evidence>
<dbReference type="GO" id="GO:0016829">
    <property type="term" value="F:lyase activity"/>
    <property type="evidence" value="ECO:0007669"/>
    <property type="project" value="UniProtKB-KW"/>
</dbReference>
<dbReference type="SUPFAM" id="SSF51569">
    <property type="entry name" value="Aldolase"/>
    <property type="match status" value="1"/>
</dbReference>
<evidence type="ECO:0000256" key="1">
    <source>
        <dbReference type="ARBA" id="ARBA00004761"/>
    </source>
</evidence>
<protein>
    <submittedName>
        <fullName evidence="6">2-dehydro-3-deoxyphosphogluconate aldolase</fullName>
    </submittedName>
</protein>
<evidence type="ECO:0000256" key="4">
    <source>
        <dbReference type="ARBA" id="ARBA00023239"/>
    </source>
</evidence>
<dbReference type="NCBIfam" id="TIGR01182">
    <property type="entry name" value="eda"/>
    <property type="match status" value="1"/>
</dbReference>
<keyword evidence="4" id="KW-0456">Lyase</keyword>
<evidence type="ECO:0000256" key="3">
    <source>
        <dbReference type="ARBA" id="ARBA00011233"/>
    </source>
</evidence>
<dbReference type="AlphaFoldDB" id="A0A0A3I358"/>
<dbReference type="RefSeq" id="WP_036197563.1">
    <property type="nucleotide sequence ID" value="NZ_AVCY01000022.1"/>
</dbReference>
<evidence type="ECO:0000256" key="2">
    <source>
        <dbReference type="ARBA" id="ARBA00006906"/>
    </source>
</evidence>
<dbReference type="CDD" id="cd00452">
    <property type="entry name" value="KDPG_aldolase"/>
    <property type="match status" value="1"/>
</dbReference>
<keyword evidence="5" id="KW-0119">Carbohydrate metabolism</keyword>
<gene>
    <name evidence="6" type="ORF">CD33_01775</name>
</gene>
<dbReference type="InterPro" id="IPR013785">
    <property type="entry name" value="Aldolase_TIM"/>
</dbReference>
<dbReference type="InterPro" id="IPR000887">
    <property type="entry name" value="Aldlse_KDPG_KHG"/>
</dbReference>
<comment type="subunit">
    <text evidence="3">Homotrimer.</text>
</comment>
<reference evidence="6 7" key="1">
    <citation type="submission" date="2014-02" db="EMBL/GenBank/DDBJ databases">
        <title>Draft genome sequence of Lysinibacillus sinduriensis JCM 15800.</title>
        <authorList>
            <person name="Zhang F."/>
            <person name="Wang G."/>
            <person name="Zhang L."/>
        </authorList>
    </citation>
    <scope>NUCLEOTIDE SEQUENCE [LARGE SCALE GENOMIC DNA]</scope>
    <source>
        <strain evidence="6 7">JCM 15800</strain>
    </source>
</reference>
<accession>A0A0A3I358</accession>
<dbReference type="Gene3D" id="3.20.20.70">
    <property type="entry name" value="Aldolase class I"/>
    <property type="match status" value="1"/>
</dbReference>
<name>A0A0A3I358_9BACL</name>
<evidence type="ECO:0000256" key="5">
    <source>
        <dbReference type="ARBA" id="ARBA00023277"/>
    </source>
</evidence>
<dbReference type="PANTHER" id="PTHR30246">
    <property type="entry name" value="2-KETO-3-DEOXY-6-PHOSPHOGLUCONATE ALDOLASE"/>
    <property type="match status" value="1"/>
</dbReference>
<proteinExistence type="inferred from homology"/>
<dbReference type="Proteomes" id="UP000030408">
    <property type="component" value="Unassembled WGS sequence"/>
</dbReference>
<dbReference type="Pfam" id="PF01081">
    <property type="entry name" value="Aldolase"/>
    <property type="match status" value="1"/>
</dbReference>
<dbReference type="STRING" id="1384057.CD33_01775"/>
<dbReference type="PANTHER" id="PTHR30246:SF1">
    <property type="entry name" value="2-DEHYDRO-3-DEOXY-6-PHOSPHOGALACTONATE ALDOLASE-RELATED"/>
    <property type="match status" value="1"/>
</dbReference>
<dbReference type="eggNOG" id="COG0800">
    <property type="taxonomic scope" value="Bacteria"/>
</dbReference>
<comment type="similarity">
    <text evidence="2">Belongs to the KHG/KDPG aldolase family.</text>
</comment>
<dbReference type="OrthoDB" id="9802667at2"/>
<keyword evidence="7" id="KW-1185">Reference proteome</keyword>
<comment type="pathway">
    <text evidence="1">Carbohydrate acid metabolism.</text>
</comment>
<sequence length="217" mass="23508">MRKWDKLKFIEQNGVVAVVRKVEPTIVDDVINALINGGIKVIEITVDSKNSYHTINKLKEKYGNELLVGAGTVLDAPTAKMAIDANADFIFSPTFNEETVRITNQYGRISIPGVLTPTEILNAYAAGADILKVFPGATYGPGYFKDVLAPLSHIPLMPTGGVNLSNLKLFLNNGAMSVGIGGSLLDRKLIASRDFDGIRLLANQYITLFKEVKGIEG</sequence>
<comment type="caution">
    <text evidence="6">The sequence shown here is derived from an EMBL/GenBank/DDBJ whole genome shotgun (WGS) entry which is preliminary data.</text>
</comment>
<organism evidence="6 7">
    <name type="scientific">Ureibacillus sinduriensis BLB-1 = JCM 15800</name>
    <dbReference type="NCBI Taxonomy" id="1384057"/>
    <lineage>
        <taxon>Bacteria</taxon>
        <taxon>Bacillati</taxon>
        <taxon>Bacillota</taxon>
        <taxon>Bacilli</taxon>
        <taxon>Bacillales</taxon>
        <taxon>Caryophanaceae</taxon>
        <taxon>Ureibacillus</taxon>
    </lineage>
</organism>
<evidence type="ECO:0000313" key="6">
    <source>
        <dbReference type="EMBL" id="KGR77930.1"/>
    </source>
</evidence>
<dbReference type="EMBL" id="JPVO01000034">
    <property type="protein sequence ID" value="KGR77930.1"/>
    <property type="molecule type" value="Genomic_DNA"/>
</dbReference>